<dbReference type="InterPro" id="IPR006028">
    <property type="entry name" value="GABAA/Glycine_rcpt"/>
</dbReference>
<feature type="region of interest" description="Disordered" evidence="1">
    <location>
        <begin position="89"/>
        <end position="118"/>
    </location>
</feature>
<dbReference type="GeneID" id="106815998"/>
<keyword evidence="2" id="KW-0812">Transmembrane</keyword>
<evidence type="ECO:0000256" key="1">
    <source>
        <dbReference type="SAM" id="MobiDB-lite"/>
    </source>
</evidence>
<dbReference type="CDD" id="cd19049">
    <property type="entry name" value="LGIC_TM_anion"/>
    <property type="match status" value="1"/>
</dbReference>
<feature type="transmembrane region" description="Helical" evidence="2">
    <location>
        <begin position="172"/>
        <end position="194"/>
    </location>
</feature>
<dbReference type="InterPro" id="IPR006029">
    <property type="entry name" value="Neurotrans-gated_channel_TM"/>
</dbReference>
<dbReference type="Pfam" id="PF02932">
    <property type="entry name" value="Neur_chan_memb"/>
    <property type="match status" value="1"/>
</dbReference>
<feature type="compositionally biased region" description="Basic and acidic residues" evidence="1">
    <location>
        <begin position="95"/>
        <end position="105"/>
    </location>
</feature>
<evidence type="ECO:0000313" key="5">
    <source>
        <dbReference type="Proteomes" id="UP000695022"/>
    </source>
</evidence>
<feature type="chain" id="PRO_5046844378" evidence="3">
    <location>
        <begin position="26"/>
        <end position="207"/>
    </location>
</feature>
<evidence type="ECO:0000256" key="2">
    <source>
        <dbReference type="SAM" id="Phobius"/>
    </source>
</evidence>
<protein>
    <submittedName>
        <fullName evidence="6">Glycine receptor subunit alpha-1-like</fullName>
    </submittedName>
</protein>
<accession>A0ABM1EUZ6</accession>
<dbReference type="Gene3D" id="1.20.58.390">
    <property type="entry name" value="Neurotransmitter-gated ion-channel transmembrane domain"/>
    <property type="match status" value="1"/>
</dbReference>
<dbReference type="RefSeq" id="XP_014676017.1">
    <property type="nucleotide sequence ID" value="XM_014820531.1"/>
</dbReference>
<dbReference type="InterPro" id="IPR036719">
    <property type="entry name" value="Neuro-gated_channel_TM_sf"/>
</dbReference>
<keyword evidence="3" id="KW-0732">Signal</keyword>
<feature type="transmembrane region" description="Helical" evidence="2">
    <location>
        <begin position="62"/>
        <end position="85"/>
    </location>
</feature>
<evidence type="ECO:0000313" key="6">
    <source>
        <dbReference type="RefSeq" id="XP_014676017.1"/>
    </source>
</evidence>
<dbReference type="Proteomes" id="UP000695022">
    <property type="component" value="Unplaced"/>
</dbReference>
<keyword evidence="2" id="KW-1133">Transmembrane helix</keyword>
<evidence type="ECO:0000259" key="4">
    <source>
        <dbReference type="Pfam" id="PF02932"/>
    </source>
</evidence>
<dbReference type="InterPro" id="IPR006201">
    <property type="entry name" value="Neur_channel"/>
</dbReference>
<feature type="signal peptide" evidence="3">
    <location>
        <begin position="1"/>
        <end position="25"/>
    </location>
</feature>
<reference evidence="6" key="1">
    <citation type="submission" date="2025-08" db="UniProtKB">
        <authorList>
            <consortium name="RefSeq"/>
        </authorList>
    </citation>
    <scope>IDENTIFICATION</scope>
</reference>
<keyword evidence="2" id="KW-0472">Membrane</keyword>
<gene>
    <name evidence="6" type="primary">LOC106815998</name>
</gene>
<evidence type="ECO:0000256" key="3">
    <source>
        <dbReference type="SAM" id="SignalP"/>
    </source>
</evidence>
<organism evidence="5 6">
    <name type="scientific">Priapulus caudatus</name>
    <name type="common">Priapulid worm</name>
    <dbReference type="NCBI Taxonomy" id="37621"/>
    <lineage>
        <taxon>Eukaryota</taxon>
        <taxon>Metazoa</taxon>
        <taxon>Ecdysozoa</taxon>
        <taxon>Scalidophora</taxon>
        <taxon>Priapulida</taxon>
        <taxon>Priapulimorpha</taxon>
        <taxon>Priapulimorphida</taxon>
        <taxon>Priapulidae</taxon>
        <taxon>Priapulus</taxon>
    </lineage>
</organism>
<dbReference type="SUPFAM" id="SSF90112">
    <property type="entry name" value="Neurotransmitter-gated ion-channel transmembrane pore"/>
    <property type="match status" value="1"/>
</dbReference>
<dbReference type="PRINTS" id="PR00253">
    <property type="entry name" value="GABAARECEPTR"/>
</dbReference>
<dbReference type="InterPro" id="IPR038050">
    <property type="entry name" value="Neuro_actylchol_rec"/>
</dbReference>
<feature type="domain" description="Neurotransmitter-gated ion-channel transmembrane" evidence="4">
    <location>
        <begin position="6"/>
        <end position="93"/>
    </location>
</feature>
<keyword evidence="5" id="KW-1185">Reference proteome</keyword>
<sequence length="207" mass="23283">MSQSFIPCALLVICSWLSFWLHPDATPARVGLGVTTFLTIYTQASGVRYSLPPVSYTKAIDIWFNVCTVFIFLSLVEFAMVNYCARHHKPSRNGRVSDSELHPKQQETSLDQDGSGGDGQIIVVRENNEVVDRHETLERQSPTSRKTTKRSLHTTVVGIVPQGKRKAKTIDVASRVLFPVSFVVFLVVYFLFYYSKYTLFLIDLAAG</sequence>
<proteinExistence type="predicted"/>
<dbReference type="PANTHER" id="PTHR18945">
    <property type="entry name" value="NEUROTRANSMITTER GATED ION CHANNEL"/>
    <property type="match status" value="1"/>
</dbReference>
<name>A0ABM1EUZ6_PRICU</name>